<organism evidence="1 2">
    <name type="scientific">Symbiodinium microadriaticum</name>
    <name type="common">Dinoflagellate</name>
    <name type="synonym">Zooxanthella microadriatica</name>
    <dbReference type="NCBI Taxonomy" id="2951"/>
    <lineage>
        <taxon>Eukaryota</taxon>
        <taxon>Sar</taxon>
        <taxon>Alveolata</taxon>
        <taxon>Dinophyceae</taxon>
        <taxon>Suessiales</taxon>
        <taxon>Symbiodiniaceae</taxon>
        <taxon>Symbiodinium</taxon>
    </lineage>
</organism>
<proteinExistence type="predicted"/>
<reference evidence="1 2" key="1">
    <citation type="submission" date="2016-02" db="EMBL/GenBank/DDBJ databases">
        <title>Genome analysis of coral dinoflagellate symbionts highlights evolutionary adaptations to a symbiotic lifestyle.</title>
        <authorList>
            <person name="Aranda M."/>
            <person name="Li Y."/>
            <person name="Liew Y.J."/>
            <person name="Baumgarten S."/>
            <person name="Simakov O."/>
            <person name="Wilson M."/>
            <person name="Piel J."/>
            <person name="Ashoor H."/>
            <person name="Bougouffa S."/>
            <person name="Bajic V.B."/>
            <person name="Ryu T."/>
            <person name="Ravasi T."/>
            <person name="Bayer T."/>
            <person name="Micklem G."/>
            <person name="Kim H."/>
            <person name="Bhak J."/>
            <person name="Lajeunesse T.C."/>
            <person name="Voolstra C.R."/>
        </authorList>
    </citation>
    <scope>NUCLEOTIDE SEQUENCE [LARGE SCALE GENOMIC DNA]</scope>
    <source>
        <strain evidence="1 2">CCMP2467</strain>
    </source>
</reference>
<accession>A0A1Q9D2I8</accession>
<gene>
    <name evidence="1" type="ORF">AK812_SmicGene29173</name>
</gene>
<evidence type="ECO:0000313" key="2">
    <source>
        <dbReference type="Proteomes" id="UP000186817"/>
    </source>
</evidence>
<evidence type="ECO:0000313" key="1">
    <source>
        <dbReference type="EMBL" id="OLP89373.1"/>
    </source>
</evidence>
<dbReference type="OrthoDB" id="10353748at2759"/>
<dbReference type="AlphaFoldDB" id="A0A1Q9D2I8"/>
<comment type="caution">
    <text evidence="1">The sequence shown here is derived from an EMBL/GenBank/DDBJ whole genome shotgun (WGS) entry which is preliminary data.</text>
</comment>
<name>A0A1Q9D2I8_SYMMI</name>
<keyword evidence="2" id="KW-1185">Reference proteome</keyword>
<dbReference type="EMBL" id="LSRX01000763">
    <property type="protein sequence ID" value="OLP89373.1"/>
    <property type="molecule type" value="Genomic_DNA"/>
</dbReference>
<sequence length="189" mass="19935">MPATCSGAVAVNEFCVSNTPPQVVGYPPYGMPGAPVMFAMPYGGFPDPNRMEGKGKGKNKGVASTDGVVNRVKAQMASMSAGRLLAVLRHGCARLVDSNPQFLNQLVEGLTHGECREVDPSRIARAGSEASGSGGGSMTRKEAASFLAAQIAKWKEACHDDDDVRAGDLIISEIREEHGRGQKYSPLSL</sequence>
<protein>
    <submittedName>
        <fullName evidence="1">Uncharacterized protein</fullName>
    </submittedName>
</protein>
<dbReference type="Proteomes" id="UP000186817">
    <property type="component" value="Unassembled WGS sequence"/>
</dbReference>